<gene>
    <name evidence="1" type="ORF">BQ8482_180072</name>
</gene>
<evidence type="ECO:0000313" key="1">
    <source>
        <dbReference type="EMBL" id="SJM30844.1"/>
    </source>
</evidence>
<dbReference type="Proteomes" id="UP000245698">
    <property type="component" value="Unassembled WGS sequence"/>
</dbReference>
<dbReference type="AlphaFoldDB" id="A0A2P9AI74"/>
<accession>A0A2P9AI74</accession>
<sequence length="122" mass="13986">MTVYHFLLPPAALPYFMAFRFAPEVLRCLPDRLGADIGDTYCKSSHALDLHTATAGQTWEKVHCHRNPRVGKGERTNADRIALIHLLFSSPHDLARNKRYTCLVEIHPIYVLHNQKDCLHQI</sequence>
<protein>
    <submittedName>
        <fullName evidence="1">Uncharacterized protein</fullName>
    </submittedName>
</protein>
<dbReference type="EMBL" id="FUIG01000024">
    <property type="protein sequence ID" value="SJM30844.1"/>
    <property type="molecule type" value="Genomic_DNA"/>
</dbReference>
<reference evidence="2" key="1">
    <citation type="submission" date="2016-12" db="EMBL/GenBank/DDBJ databases">
        <authorList>
            <person name="Brunel B."/>
        </authorList>
    </citation>
    <scope>NUCLEOTIDE SEQUENCE [LARGE SCALE GENOMIC DNA]</scope>
</reference>
<organism evidence="1 2">
    <name type="scientific">Mesorhizobium delmotii</name>
    <dbReference type="NCBI Taxonomy" id="1631247"/>
    <lineage>
        <taxon>Bacteria</taxon>
        <taxon>Pseudomonadati</taxon>
        <taxon>Pseudomonadota</taxon>
        <taxon>Alphaproteobacteria</taxon>
        <taxon>Hyphomicrobiales</taxon>
        <taxon>Phyllobacteriaceae</taxon>
        <taxon>Mesorhizobium</taxon>
    </lineage>
</organism>
<name>A0A2P9AI74_9HYPH</name>
<evidence type="ECO:0000313" key="2">
    <source>
        <dbReference type="Proteomes" id="UP000245698"/>
    </source>
</evidence>
<proteinExistence type="predicted"/>
<keyword evidence="2" id="KW-1185">Reference proteome</keyword>